<comment type="caution">
    <text evidence="2">The sequence shown here is derived from an EMBL/GenBank/DDBJ whole genome shotgun (WGS) entry which is preliminary data.</text>
</comment>
<evidence type="ECO:0000313" key="3">
    <source>
        <dbReference type="Proteomes" id="UP000775213"/>
    </source>
</evidence>
<reference evidence="2 3" key="1">
    <citation type="journal article" date="2021" name="Hortic Res">
        <title>Chromosome-scale assembly of the Dendrobium chrysotoxum genome enhances the understanding of orchid evolution.</title>
        <authorList>
            <person name="Zhang Y."/>
            <person name="Zhang G.Q."/>
            <person name="Zhang D."/>
            <person name="Liu X.D."/>
            <person name="Xu X.Y."/>
            <person name="Sun W.H."/>
            <person name="Yu X."/>
            <person name="Zhu X."/>
            <person name="Wang Z.W."/>
            <person name="Zhao X."/>
            <person name="Zhong W.Y."/>
            <person name="Chen H."/>
            <person name="Yin W.L."/>
            <person name="Huang T."/>
            <person name="Niu S.C."/>
            <person name="Liu Z.J."/>
        </authorList>
    </citation>
    <scope>NUCLEOTIDE SEQUENCE [LARGE SCALE GENOMIC DNA]</scope>
    <source>
        <strain evidence="2">Lindl</strain>
    </source>
</reference>
<keyword evidence="3" id="KW-1185">Reference proteome</keyword>
<sequence length="126" mass="14500">MGEVRRLRRRRHIIHERVSRALVAPKFSQTKGHQTAAIKGYRKQQKKPQQSSQKRPRKQSRIPRNQPGGKEPKRQTSNQGSRHKKPNRIKVNNDDGWQLAVDVSSDGYRWWLMALIAAVNGGSDSL</sequence>
<protein>
    <submittedName>
        <fullName evidence="2">Uncharacterized protein</fullName>
    </submittedName>
</protein>
<dbReference type="EMBL" id="JAGFBR010000012">
    <property type="protein sequence ID" value="KAH0458555.1"/>
    <property type="molecule type" value="Genomic_DNA"/>
</dbReference>
<evidence type="ECO:0000313" key="2">
    <source>
        <dbReference type="EMBL" id="KAH0458555.1"/>
    </source>
</evidence>
<dbReference type="Proteomes" id="UP000775213">
    <property type="component" value="Unassembled WGS sequence"/>
</dbReference>
<proteinExistence type="predicted"/>
<dbReference type="AlphaFoldDB" id="A0AAV7GTH9"/>
<gene>
    <name evidence="2" type="ORF">IEQ34_013870</name>
</gene>
<feature type="region of interest" description="Disordered" evidence="1">
    <location>
        <begin position="24"/>
        <end position="96"/>
    </location>
</feature>
<evidence type="ECO:0000256" key="1">
    <source>
        <dbReference type="SAM" id="MobiDB-lite"/>
    </source>
</evidence>
<accession>A0AAV7GTH9</accession>
<organism evidence="2 3">
    <name type="scientific">Dendrobium chrysotoxum</name>
    <name type="common">Orchid</name>
    <dbReference type="NCBI Taxonomy" id="161865"/>
    <lineage>
        <taxon>Eukaryota</taxon>
        <taxon>Viridiplantae</taxon>
        <taxon>Streptophyta</taxon>
        <taxon>Embryophyta</taxon>
        <taxon>Tracheophyta</taxon>
        <taxon>Spermatophyta</taxon>
        <taxon>Magnoliopsida</taxon>
        <taxon>Liliopsida</taxon>
        <taxon>Asparagales</taxon>
        <taxon>Orchidaceae</taxon>
        <taxon>Epidendroideae</taxon>
        <taxon>Malaxideae</taxon>
        <taxon>Dendrobiinae</taxon>
        <taxon>Dendrobium</taxon>
    </lineage>
</organism>
<name>A0AAV7GTH9_DENCH</name>